<accession>X1K9M7</accession>
<gene>
    <name evidence="1" type="ORF">S06H3_16855</name>
</gene>
<reference evidence="1" key="1">
    <citation type="journal article" date="2014" name="Front. Microbiol.">
        <title>High frequency of phylogenetically diverse reductive dehalogenase-homologous genes in deep subseafloor sedimentary metagenomes.</title>
        <authorList>
            <person name="Kawai M."/>
            <person name="Futagami T."/>
            <person name="Toyoda A."/>
            <person name="Takaki Y."/>
            <person name="Nishi S."/>
            <person name="Hori S."/>
            <person name="Arai W."/>
            <person name="Tsubouchi T."/>
            <person name="Morono Y."/>
            <person name="Uchiyama I."/>
            <person name="Ito T."/>
            <person name="Fujiyama A."/>
            <person name="Inagaki F."/>
            <person name="Takami H."/>
        </authorList>
    </citation>
    <scope>NUCLEOTIDE SEQUENCE</scope>
    <source>
        <strain evidence="1">Expedition CK06-06</strain>
    </source>
</reference>
<name>X1K9M7_9ZZZZ</name>
<proteinExistence type="predicted"/>
<dbReference type="AlphaFoldDB" id="X1K9M7"/>
<dbReference type="EMBL" id="BARV01008377">
    <property type="protein sequence ID" value="GAI03308.1"/>
    <property type="molecule type" value="Genomic_DNA"/>
</dbReference>
<evidence type="ECO:0008006" key="2">
    <source>
        <dbReference type="Google" id="ProtNLM"/>
    </source>
</evidence>
<comment type="caution">
    <text evidence="1">The sequence shown here is derived from an EMBL/GenBank/DDBJ whole genome shotgun (WGS) entry which is preliminary data.</text>
</comment>
<organism evidence="1">
    <name type="scientific">marine sediment metagenome</name>
    <dbReference type="NCBI Taxonomy" id="412755"/>
    <lineage>
        <taxon>unclassified sequences</taxon>
        <taxon>metagenomes</taxon>
        <taxon>ecological metagenomes</taxon>
    </lineage>
</organism>
<evidence type="ECO:0000313" key="1">
    <source>
        <dbReference type="EMBL" id="GAI03308.1"/>
    </source>
</evidence>
<protein>
    <recommendedName>
        <fullName evidence="2">DUF2341 domain-containing protein</fullName>
    </recommendedName>
</protein>
<sequence length="289" mass="33808">MDVYEEHGYDVSRIVDPVVYRSEVLTEGHLPLVIDVRLPKAINLNKNESSKFIQKEERDKKGFGKITYTYKILENETYNYTKPVYRNESYTYNATYRVNETGAKILVLLMDFPYYNITWDDCINETKNGTRLVIDHYETIEAYRYVWREIKKLNGLKLKDNDKIIVDIQGNFKASIGNRQVDVCPIIKIGENYSKTFPEYAWWNSNWLYSKKITIDHTKVLADETNFPVLISYTSSDFIDHVRPDGYDFRFVDATNESEYYFEIEKYVSGTGELIAWVNVPSLDAGADT</sequence>
<feature type="non-terminal residue" evidence="1">
    <location>
        <position position="289"/>
    </location>
</feature>